<keyword evidence="1" id="KW-1133">Transmembrane helix</keyword>
<keyword evidence="1" id="KW-0472">Membrane</keyword>
<accession>A0A814P0X6</accession>
<dbReference type="Proteomes" id="UP000663879">
    <property type="component" value="Unassembled WGS sequence"/>
</dbReference>
<organism evidence="2 3">
    <name type="scientific">Brachionus calyciflorus</name>
    <dbReference type="NCBI Taxonomy" id="104777"/>
    <lineage>
        <taxon>Eukaryota</taxon>
        <taxon>Metazoa</taxon>
        <taxon>Spiralia</taxon>
        <taxon>Gnathifera</taxon>
        <taxon>Rotifera</taxon>
        <taxon>Eurotatoria</taxon>
        <taxon>Monogononta</taxon>
        <taxon>Pseudotrocha</taxon>
        <taxon>Ploima</taxon>
        <taxon>Brachionidae</taxon>
        <taxon>Brachionus</taxon>
    </lineage>
</organism>
<keyword evidence="3" id="KW-1185">Reference proteome</keyword>
<keyword evidence="1" id="KW-0812">Transmembrane</keyword>
<feature type="transmembrane region" description="Helical" evidence="1">
    <location>
        <begin position="20"/>
        <end position="39"/>
    </location>
</feature>
<evidence type="ECO:0000313" key="2">
    <source>
        <dbReference type="EMBL" id="CAF1099231.1"/>
    </source>
</evidence>
<evidence type="ECO:0000313" key="3">
    <source>
        <dbReference type="Proteomes" id="UP000663879"/>
    </source>
</evidence>
<dbReference type="EMBL" id="CAJNOC010007454">
    <property type="protein sequence ID" value="CAF1099231.1"/>
    <property type="molecule type" value="Genomic_DNA"/>
</dbReference>
<dbReference type="AlphaFoldDB" id="A0A814P0X6"/>
<proteinExistence type="predicted"/>
<gene>
    <name evidence="2" type="ORF">OXX778_LOCUS21062</name>
</gene>
<reference evidence="2" key="1">
    <citation type="submission" date="2021-02" db="EMBL/GenBank/DDBJ databases">
        <authorList>
            <person name="Nowell W R."/>
        </authorList>
    </citation>
    <scope>NUCLEOTIDE SEQUENCE</scope>
    <source>
        <strain evidence="2">Ploen Becks lab</strain>
    </source>
</reference>
<sequence length="109" mass="12027">MHLHCLVLHFPVQSHSTSISLIALAIFPANAAAALMLIISSLQNDINVLVDWCKECKKSTELNVSKCKSIYIGKNREKKEYRITSHLGETTVLSETTCGKDLGVIITND</sequence>
<dbReference type="OrthoDB" id="8064698at2759"/>
<evidence type="ECO:0000256" key="1">
    <source>
        <dbReference type="SAM" id="Phobius"/>
    </source>
</evidence>
<comment type="caution">
    <text evidence="2">The sequence shown here is derived from an EMBL/GenBank/DDBJ whole genome shotgun (WGS) entry which is preliminary data.</text>
</comment>
<name>A0A814P0X6_9BILA</name>
<protein>
    <submittedName>
        <fullName evidence="2">Uncharacterized protein</fullName>
    </submittedName>
</protein>